<dbReference type="RefSeq" id="WP_078814290.1">
    <property type="nucleotide sequence ID" value="NZ_FUYE01000010.1"/>
</dbReference>
<accession>A0A1T4YEM6</accession>
<gene>
    <name evidence="1" type="ORF">SAMN02745166_03094</name>
</gene>
<evidence type="ECO:0000313" key="2">
    <source>
        <dbReference type="Proteomes" id="UP000190774"/>
    </source>
</evidence>
<sequence>MIKDDPLSFKVFPYPPNHTNGRKNNGGFDLVAYPFKIDDIHEIASVPWKKQIIVHINRKEGIFKTYGCDFEITPEGYANGYIEFSFRDNFLSGVIENYELLFSRFQEFLIRTHPDPNVILDSQNLQKAQIFLQNEGSVIWKIHYDYIAQNQDAASQLVQLFFCKLEEIANRELISPKTASEVSSS</sequence>
<protein>
    <submittedName>
        <fullName evidence="1">Uncharacterized protein</fullName>
    </submittedName>
</protein>
<dbReference type="OrthoDB" id="6541275at2"/>
<organism evidence="1 2">
    <name type="scientific">Prosthecobacter debontii</name>
    <dbReference type="NCBI Taxonomy" id="48467"/>
    <lineage>
        <taxon>Bacteria</taxon>
        <taxon>Pseudomonadati</taxon>
        <taxon>Verrucomicrobiota</taxon>
        <taxon>Verrucomicrobiia</taxon>
        <taxon>Verrucomicrobiales</taxon>
        <taxon>Verrucomicrobiaceae</taxon>
        <taxon>Prosthecobacter</taxon>
    </lineage>
</organism>
<reference evidence="2" key="1">
    <citation type="submission" date="2017-02" db="EMBL/GenBank/DDBJ databases">
        <authorList>
            <person name="Varghese N."/>
            <person name="Submissions S."/>
        </authorList>
    </citation>
    <scope>NUCLEOTIDE SEQUENCE [LARGE SCALE GENOMIC DNA]</scope>
    <source>
        <strain evidence="2">ATCC 700200</strain>
    </source>
</reference>
<evidence type="ECO:0000313" key="1">
    <source>
        <dbReference type="EMBL" id="SKB00204.1"/>
    </source>
</evidence>
<dbReference type="AlphaFoldDB" id="A0A1T4YEM6"/>
<dbReference type="STRING" id="48467.SAMN02745166_03094"/>
<name>A0A1T4YEM6_9BACT</name>
<dbReference type="Proteomes" id="UP000190774">
    <property type="component" value="Unassembled WGS sequence"/>
</dbReference>
<keyword evidence="2" id="KW-1185">Reference proteome</keyword>
<dbReference type="EMBL" id="FUYE01000010">
    <property type="protein sequence ID" value="SKB00204.1"/>
    <property type="molecule type" value="Genomic_DNA"/>
</dbReference>
<proteinExistence type="predicted"/>